<reference evidence="1 2" key="1">
    <citation type="submission" date="2015-09" db="EMBL/GenBank/DDBJ databases">
        <title>Trachymyrmex cornetzi WGS genome.</title>
        <authorList>
            <person name="Nygaard S."/>
            <person name="Hu H."/>
            <person name="Boomsma J."/>
            <person name="Zhang G."/>
        </authorList>
    </citation>
    <scope>NUCLEOTIDE SEQUENCE [LARGE SCALE GENOMIC DNA]</scope>
    <source>
        <strain evidence="1">Tcor2-1</strain>
        <tissue evidence="1">Whole body</tissue>
    </source>
</reference>
<evidence type="ECO:0000313" key="2">
    <source>
        <dbReference type="Proteomes" id="UP000078492"/>
    </source>
</evidence>
<sequence>MPNTEGSEFLLPFRRQLAGGAADHRRCGGLNVESP</sequence>
<protein>
    <submittedName>
        <fullName evidence="1">Uncharacterized protein</fullName>
    </submittedName>
</protein>
<gene>
    <name evidence="1" type="ORF">ALC57_08427</name>
</gene>
<name>A0A195E273_9HYME</name>
<dbReference type="AlphaFoldDB" id="A0A195E273"/>
<proteinExistence type="predicted"/>
<dbReference type="EMBL" id="KQ979763">
    <property type="protein sequence ID" value="KYN19250.1"/>
    <property type="molecule type" value="Genomic_DNA"/>
</dbReference>
<organism evidence="1 2">
    <name type="scientific">Trachymyrmex cornetzi</name>
    <dbReference type="NCBI Taxonomy" id="471704"/>
    <lineage>
        <taxon>Eukaryota</taxon>
        <taxon>Metazoa</taxon>
        <taxon>Ecdysozoa</taxon>
        <taxon>Arthropoda</taxon>
        <taxon>Hexapoda</taxon>
        <taxon>Insecta</taxon>
        <taxon>Pterygota</taxon>
        <taxon>Neoptera</taxon>
        <taxon>Endopterygota</taxon>
        <taxon>Hymenoptera</taxon>
        <taxon>Apocrita</taxon>
        <taxon>Aculeata</taxon>
        <taxon>Formicoidea</taxon>
        <taxon>Formicidae</taxon>
        <taxon>Myrmicinae</taxon>
        <taxon>Trachymyrmex</taxon>
    </lineage>
</organism>
<accession>A0A195E273</accession>
<evidence type="ECO:0000313" key="1">
    <source>
        <dbReference type="EMBL" id="KYN19250.1"/>
    </source>
</evidence>
<keyword evidence="2" id="KW-1185">Reference proteome</keyword>
<dbReference type="Proteomes" id="UP000078492">
    <property type="component" value="Unassembled WGS sequence"/>
</dbReference>